<dbReference type="GO" id="GO:0015078">
    <property type="term" value="F:proton transmembrane transporter activity"/>
    <property type="evidence" value="ECO:0007669"/>
    <property type="project" value="InterPro"/>
</dbReference>
<keyword evidence="11" id="KW-1185">Reference proteome</keyword>
<keyword evidence="6" id="KW-0406">Ion transport</keyword>
<comment type="similarity">
    <text evidence="2">Belongs to the ATPase g subunit family.</text>
</comment>
<keyword evidence="9" id="KW-0066">ATP synthesis</keyword>
<dbReference type="InterPro" id="IPR006808">
    <property type="entry name" value="ATP_synth_F0_gsu_mt"/>
</dbReference>
<dbReference type="GO" id="GO:0031966">
    <property type="term" value="C:mitochondrial membrane"/>
    <property type="evidence" value="ECO:0007669"/>
    <property type="project" value="UniProtKB-SubCell"/>
</dbReference>
<dbReference type="Proteomes" id="UP000789572">
    <property type="component" value="Unassembled WGS sequence"/>
</dbReference>
<organism evidence="10 11">
    <name type="scientific">Paraglomus occultum</name>
    <dbReference type="NCBI Taxonomy" id="144539"/>
    <lineage>
        <taxon>Eukaryota</taxon>
        <taxon>Fungi</taxon>
        <taxon>Fungi incertae sedis</taxon>
        <taxon>Mucoromycota</taxon>
        <taxon>Glomeromycotina</taxon>
        <taxon>Glomeromycetes</taxon>
        <taxon>Paraglomerales</taxon>
        <taxon>Paraglomeraceae</taxon>
        <taxon>Paraglomus</taxon>
    </lineage>
</organism>
<evidence type="ECO:0000256" key="9">
    <source>
        <dbReference type="ARBA" id="ARBA00023310"/>
    </source>
</evidence>
<sequence length="138" mass="15461">MASLFFKGVRLSRTQGTRFSQVRFASTTAAVAEKSGQVTKGVQNLATKIAALRKPILYNAAVVRELVKEVWKREDLSPPSLAQIEEARSYLQKTLHWKHIKSLSLYDYARIGVRSAEVAGFFFIGEVIGRRSLIGYNV</sequence>
<dbReference type="OrthoDB" id="437at2759"/>
<name>A0A9N9F3V5_9GLOM</name>
<evidence type="ECO:0000313" key="11">
    <source>
        <dbReference type="Proteomes" id="UP000789572"/>
    </source>
</evidence>
<evidence type="ECO:0000256" key="3">
    <source>
        <dbReference type="ARBA" id="ARBA00022448"/>
    </source>
</evidence>
<evidence type="ECO:0000256" key="8">
    <source>
        <dbReference type="ARBA" id="ARBA00023136"/>
    </source>
</evidence>
<evidence type="ECO:0000256" key="7">
    <source>
        <dbReference type="ARBA" id="ARBA00023128"/>
    </source>
</evidence>
<keyword evidence="8" id="KW-0472">Membrane</keyword>
<accession>A0A9N9F3V5</accession>
<evidence type="ECO:0000256" key="2">
    <source>
        <dbReference type="ARBA" id="ARBA00005699"/>
    </source>
</evidence>
<evidence type="ECO:0000256" key="4">
    <source>
        <dbReference type="ARBA" id="ARBA00022547"/>
    </source>
</evidence>
<dbReference type="GO" id="GO:0015986">
    <property type="term" value="P:proton motive force-driven ATP synthesis"/>
    <property type="evidence" value="ECO:0007669"/>
    <property type="project" value="InterPro"/>
</dbReference>
<reference evidence="10" key="1">
    <citation type="submission" date="2021-06" db="EMBL/GenBank/DDBJ databases">
        <authorList>
            <person name="Kallberg Y."/>
            <person name="Tangrot J."/>
            <person name="Rosling A."/>
        </authorList>
    </citation>
    <scope>NUCLEOTIDE SEQUENCE</scope>
    <source>
        <strain evidence="10">IA702</strain>
    </source>
</reference>
<dbReference type="AlphaFoldDB" id="A0A9N9F3V5"/>
<comment type="subcellular location">
    <subcellularLocation>
        <location evidence="1">Mitochondrion membrane</location>
    </subcellularLocation>
</comment>
<evidence type="ECO:0000256" key="6">
    <source>
        <dbReference type="ARBA" id="ARBA00023065"/>
    </source>
</evidence>
<keyword evidence="3" id="KW-0813">Transport</keyword>
<gene>
    <name evidence="10" type="ORF">POCULU_LOCUS2923</name>
</gene>
<protein>
    <submittedName>
        <fullName evidence="10">1834_t:CDS:1</fullName>
    </submittedName>
</protein>
<dbReference type="EMBL" id="CAJVPJ010000296">
    <property type="protein sequence ID" value="CAG8508055.1"/>
    <property type="molecule type" value="Genomic_DNA"/>
</dbReference>
<dbReference type="Pfam" id="PF04718">
    <property type="entry name" value="ATP-synt_G"/>
    <property type="match status" value="1"/>
</dbReference>
<dbReference type="GO" id="GO:0045259">
    <property type="term" value="C:proton-transporting ATP synthase complex"/>
    <property type="evidence" value="ECO:0007669"/>
    <property type="project" value="UniProtKB-KW"/>
</dbReference>
<keyword evidence="5" id="KW-0375">Hydrogen ion transport</keyword>
<evidence type="ECO:0000313" key="10">
    <source>
        <dbReference type="EMBL" id="CAG8508055.1"/>
    </source>
</evidence>
<comment type="caution">
    <text evidence="10">The sequence shown here is derived from an EMBL/GenBank/DDBJ whole genome shotgun (WGS) entry which is preliminary data.</text>
</comment>
<proteinExistence type="inferred from homology"/>
<keyword evidence="4" id="KW-0138">CF(0)</keyword>
<evidence type="ECO:0000256" key="1">
    <source>
        <dbReference type="ARBA" id="ARBA00004325"/>
    </source>
</evidence>
<keyword evidence="7" id="KW-0496">Mitochondrion</keyword>
<evidence type="ECO:0000256" key="5">
    <source>
        <dbReference type="ARBA" id="ARBA00022781"/>
    </source>
</evidence>